<dbReference type="STRING" id="247633.GP2143_04595"/>
<dbReference type="AlphaFoldDB" id="A0YAW9"/>
<name>A0YAW9_9GAMM</name>
<dbReference type="Proteomes" id="UP000004931">
    <property type="component" value="Unassembled WGS sequence"/>
</dbReference>
<organism evidence="1 2">
    <name type="scientific">marine gamma proteobacterium HTCC2143</name>
    <dbReference type="NCBI Taxonomy" id="247633"/>
    <lineage>
        <taxon>Bacteria</taxon>
        <taxon>Pseudomonadati</taxon>
        <taxon>Pseudomonadota</taxon>
        <taxon>Gammaproteobacteria</taxon>
        <taxon>Cellvibrionales</taxon>
        <taxon>Spongiibacteraceae</taxon>
        <taxon>BD1-7 clade</taxon>
    </lineage>
</organism>
<proteinExistence type="predicted"/>
<gene>
    <name evidence="1" type="ORF">GP2143_04595</name>
</gene>
<evidence type="ECO:0000313" key="2">
    <source>
        <dbReference type="Proteomes" id="UP000004931"/>
    </source>
</evidence>
<dbReference type="EMBL" id="AAVT01000002">
    <property type="protein sequence ID" value="EAW31699.1"/>
    <property type="molecule type" value="Genomic_DNA"/>
</dbReference>
<keyword evidence="2" id="KW-1185">Reference proteome</keyword>
<protein>
    <submittedName>
        <fullName evidence="1">Uncharacterized protein</fullName>
    </submittedName>
</protein>
<reference evidence="1 2" key="1">
    <citation type="journal article" date="2010" name="J. Bacteriol.">
        <title>Genome sequence of the oligotrophic marine Gammaproteobacterium HTCC2143, isolated from the Oregon Coast.</title>
        <authorList>
            <person name="Oh H.M."/>
            <person name="Kang I."/>
            <person name="Ferriera S."/>
            <person name="Giovannoni S.J."/>
            <person name="Cho J.C."/>
        </authorList>
    </citation>
    <scope>NUCLEOTIDE SEQUENCE [LARGE SCALE GENOMIC DNA]</scope>
    <source>
        <strain evidence="1 2">HTCC2143</strain>
    </source>
</reference>
<accession>A0YAW9</accession>
<sequence>MISLSTPLNQGTVDRLLTGFGMLDERRATANMGYPK</sequence>
<evidence type="ECO:0000313" key="1">
    <source>
        <dbReference type="EMBL" id="EAW31699.1"/>
    </source>
</evidence>
<comment type="caution">
    <text evidence="1">The sequence shown here is derived from an EMBL/GenBank/DDBJ whole genome shotgun (WGS) entry which is preliminary data.</text>
</comment>